<feature type="signal peptide" evidence="3">
    <location>
        <begin position="1"/>
        <end position="31"/>
    </location>
</feature>
<proteinExistence type="predicted"/>
<keyword evidence="6" id="KW-1185">Reference proteome</keyword>
<dbReference type="PROSITE" id="PS51257">
    <property type="entry name" value="PROKAR_LIPOPROTEIN"/>
    <property type="match status" value="1"/>
</dbReference>
<dbReference type="PANTHER" id="PTHR30036">
    <property type="entry name" value="D-XYLOSE-BINDING PERIPLASMIC PROTEIN"/>
    <property type="match status" value="1"/>
</dbReference>
<comment type="caution">
    <text evidence="5">The sequence shown here is derived from an EMBL/GenBank/DDBJ whole genome shotgun (WGS) entry which is preliminary data.</text>
</comment>
<dbReference type="InterPro" id="IPR050555">
    <property type="entry name" value="Bact_Solute-Bind_Prot2"/>
</dbReference>
<dbReference type="Pfam" id="PF13407">
    <property type="entry name" value="Peripla_BP_4"/>
    <property type="match status" value="1"/>
</dbReference>
<dbReference type="CDD" id="cd19995">
    <property type="entry name" value="PBP1_ABC_xylose_binding-like"/>
    <property type="match status" value="1"/>
</dbReference>
<accession>A0ABW2KE47</accession>
<dbReference type="Proteomes" id="UP001596540">
    <property type="component" value="Unassembled WGS sequence"/>
</dbReference>
<dbReference type="InterPro" id="IPR025997">
    <property type="entry name" value="SBP_2_dom"/>
</dbReference>
<evidence type="ECO:0000313" key="6">
    <source>
        <dbReference type="Proteomes" id="UP001596540"/>
    </source>
</evidence>
<feature type="chain" id="PRO_5045063763" evidence="3">
    <location>
        <begin position="32"/>
        <end position="386"/>
    </location>
</feature>
<dbReference type="PANTHER" id="PTHR30036:SF1">
    <property type="entry name" value="D-XYLOSE-BINDING PERIPLASMIC PROTEIN"/>
    <property type="match status" value="1"/>
</dbReference>
<keyword evidence="2 3" id="KW-0732">Signal</keyword>
<gene>
    <name evidence="5" type="ORF">ACFQRF_06290</name>
</gene>
<dbReference type="RefSeq" id="WP_379869586.1">
    <property type="nucleotide sequence ID" value="NZ_JBHTBH010000002.1"/>
</dbReference>
<organism evidence="5 6">
    <name type="scientific">Marinactinospora rubrisoli</name>
    <dbReference type="NCBI Taxonomy" id="2715399"/>
    <lineage>
        <taxon>Bacteria</taxon>
        <taxon>Bacillati</taxon>
        <taxon>Actinomycetota</taxon>
        <taxon>Actinomycetes</taxon>
        <taxon>Streptosporangiales</taxon>
        <taxon>Nocardiopsidaceae</taxon>
        <taxon>Marinactinospora</taxon>
    </lineage>
</organism>
<evidence type="ECO:0000259" key="4">
    <source>
        <dbReference type="Pfam" id="PF13407"/>
    </source>
</evidence>
<reference evidence="6" key="1">
    <citation type="journal article" date="2019" name="Int. J. Syst. Evol. Microbiol.">
        <title>The Global Catalogue of Microorganisms (GCM) 10K type strain sequencing project: providing services to taxonomists for standard genome sequencing and annotation.</title>
        <authorList>
            <consortium name="The Broad Institute Genomics Platform"/>
            <consortium name="The Broad Institute Genome Sequencing Center for Infectious Disease"/>
            <person name="Wu L."/>
            <person name="Ma J."/>
        </authorList>
    </citation>
    <scope>NUCLEOTIDE SEQUENCE [LARGE SCALE GENOMIC DNA]</scope>
    <source>
        <strain evidence="6">CGMCC 4.7382</strain>
    </source>
</reference>
<protein>
    <submittedName>
        <fullName evidence="5">Sugar ABC transporter substrate-binding protein</fullName>
    </submittedName>
</protein>
<name>A0ABW2KE47_9ACTN</name>
<comment type="subcellular location">
    <subcellularLocation>
        <location evidence="1">Cell envelope</location>
    </subcellularLocation>
</comment>
<dbReference type="EMBL" id="JBHTBH010000002">
    <property type="protein sequence ID" value="MFC7327347.1"/>
    <property type="molecule type" value="Genomic_DNA"/>
</dbReference>
<dbReference type="Gene3D" id="3.40.50.2300">
    <property type="match status" value="2"/>
</dbReference>
<evidence type="ECO:0000256" key="1">
    <source>
        <dbReference type="ARBA" id="ARBA00004196"/>
    </source>
</evidence>
<evidence type="ECO:0000313" key="5">
    <source>
        <dbReference type="EMBL" id="MFC7327347.1"/>
    </source>
</evidence>
<dbReference type="InterPro" id="IPR028082">
    <property type="entry name" value="Peripla_BP_I"/>
</dbReference>
<evidence type="ECO:0000256" key="3">
    <source>
        <dbReference type="SAM" id="SignalP"/>
    </source>
</evidence>
<evidence type="ECO:0000256" key="2">
    <source>
        <dbReference type="ARBA" id="ARBA00022729"/>
    </source>
</evidence>
<dbReference type="SUPFAM" id="SSF53822">
    <property type="entry name" value="Periplasmic binding protein-like I"/>
    <property type="match status" value="1"/>
</dbReference>
<feature type="domain" description="Periplasmic binding protein" evidence="4">
    <location>
        <begin position="59"/>
        <end position="320"/>
    </location>
</feature>
<sequence length="386" mass="40208">MNTPSRTPATARGRRTLSGVAVAAAAILALAVTGCGTTTGGAAGGDGPSASVEEGFQVGLLLPESKTTRYEKFDRPFFEEAIADLCPNCTVAYQNADQDTSKQQSQAEAMLTEGVDVLVLDAVDAEAAASIVQQAQSQNVPVVAYDRLAQGGVDYYVSFDNHTIGTVQAQALIEALEAEEAGEDAEIVMINGSPTDPNAADYKAGAHEVLDGQVSIGMEYDTPDWSPDRAQQQMEQAITSIGADEIDGVYSANDGMASGVIAALKSAGVDDLPPVTGQDAELAGIQRIIAGDQYMTIYKAIQPEARTAAEMAIAAATGEEYDGGEFGLIEVEDAGGETVPAVLLDPVVVTEENIEDTVISDGYYSIEEICTDAYADTDFCTEAASS</sequence>